<keyword evidence="3" id="KW-1185">Reference proteome</keyword>
<evidence type="ECO:0000313" key="3">
    <source>
        <dbReference type="Proteomes" id="UP000829494"/>
    </source>
</evidence>
<evidence type="ECO:0000313" key="2">
    <source>
        <dbReference type="EMBL" id="UNZ00862.1"/>
    </source>
</evidence>
<dbReference type="Pfam" id="PF00196">
    <property type="entry name" value="GerE"/>
    <property type="match status" value="1"/>
</dbReference>
<dbReference type="PRINTS" id="PR00038">
    <property type="entry name" value="HTHLUXR"/>
</dbReference>
<dbReference type="SUPFAM" id="SSF52540">
    <property type="entry name" value="P-loop containing nucleoside triphosphate hydrolases"/>
    <property type="match status" value="1"/>
</dbReference>
<gene>
    <name evidence="2" type="ORF">SRIMR7_01805</name>
</gene>
<evidence type="ECO:0000259" key="1">
    <source>
        <dbReference type="PROSITE" id="PS50043"/>
    </source>
</evidence>
<dbReference type="InterPro" id="IPR036388">
    <property type="entry name" value="WH-like_DNA-bd_sf"/>
</dbReference>
<dbReference type="InterPro" id="IPR027417">
    <property type="entry name" value="P-loop_NTPase"/>
</dbReference>
<dbReference type="PROSITE" id="PS00622">
    <property type="entry name" value="HTH_LUXR_1"/>
    <property type="match status" value="1"/>
</dbReference>
<protein>
    <submittedName>
        <fullName evidence="2">HTH-type transcriptional regulator</fullName>
    </submittedName>
</protein>
<sequence>MRSVTGLNDEQLYAGFIRAGRLRADPPLLEREEQQAELGRAVVALGEGRPAVVSVTGRPGFGHNALLRWAGRLAEERSVRVLRVSGSLAERDLRYGAVTQLLGQLGEVAERSLQDLRREQEPACLPGLPELLHTARRTPTLVTVEDAQWLDPASVQWLQALVRRLANGVPLVLIVGRTGLYPYGPDWLADATPSARLFRRLTVQPLSPRAVAALTERICGTPCDEAFAAAATEAAHGSPAVLNAALRCFADAGHRPAADRVPQLHTLINGIVGDRAGRALRGLTDEATAVLRALAVGGDLLDFPLICSLAGLRTVRESRLRASLEMAGFTVPEGTHERLRMPIVRARILEDTPAAERAALYARAAHLAYQIVADDEDIARLLLEAPPIGEPWAVHALRGGYGAALRRGDFARAATYLHRALDEPQDPLERAHLGLDLAGAEAVSAPEAGDRRLMTLVQAPDEGEPWAQLRVRALDMGLARGDDAWGRRAAAHALATAHGSERDELIALYWYAAESAPETCDLPAPGFPTLPEHPLAPAQAGVRAWQLAARGRHRARVAELARRALDAGNAAPALPRLAAVRALWATDAATEAEDRLATVIAELRRRHSHPVLARALALSAELHLRGGRLDAADRAADAAERALPLAAWHPLAASHLIAVRSTIAQEDRRCDEARALARTPLPPGAEYGVYWPYLLYARARVAMEEGHWAESAELFKESGRWLLRRQWANPIVLPWRSMAARACLTLGDQEQAQRLIREELTLARQWGAPSALGLAQLGAESVDQQEPADGTTTRLLGELPTRLAYAWVLADLVTEEVTKGQRASAARLLSELSRLSVTRTSGRLAERVRWLSAQLDQPAAPDDEALPEGWSALSPAERQTAELARRGLGNREIAEQLMVSRRTVEHRLSNTYKKLRITSRKELRARSRSTERDVTDAV</sequence>
<dbReference type="InterPro" id="IPR016032">
    <property type="entry name" value="Sig_transdc_resp-reg_C-effctor"/>
</dbReference>
<dbReference type="InterPro" id="IPR041664">
    <property type="entry name" value="AAA_16"/>
</dbReference>
<dbReference type="Pfam" id="PF13191">
    <property type="entry name" value="AAA_16"/>
    <property type="match status" value="1"/>
</dbReference>
<organism evidence="2 3">
    <name type="scientific">Streptomyces rimosus subsp. rimosus</name>
    <dbReference type="NCBI Taxonomy" id="132474"/>
    <lineage>
        <taxon>Bacteria</taxon>
        <taxon>Bacillati</taxon>
        <taxon>Actinomycetota</taxon>
        <taxon>Actinomycetes</taxon>
        <taxon>Kitasatosporales</taxon>
        <taxon>Streptomycetaceae</taxon>
        <taxon>Streptomyces</taxon>
    </lineage>
</organism>
<proteinExistence type="predicted"/>
<dbReference type="InterPro" id="IPR000792">
    <property type="entry name" value="Tscrpt_reg_LuxR_C"/>
</dbReference>
<accession>A0ABY3YSH0</accession>
<dbReference type="CDD" id="cd06170">
    <property type="entry name" value="LuxR_C_like"/>
    <property type="match status" value="1"/>
</dbReference>
<dbReference type="EMBL" id="CP094298">
    <property type="protein sequence ID" value="UNZ00862.1"/>
    <property type="molecule type" value="Genomic_DNA"/>
</dbReference>
<dbReference type="SUPFAM" id="SSF46894">
    <property type="entry name" value="C-terminal effector domain of the bipartite response regulators"/>
    <property type="match status" value="1"/>
</dbReference>
<dbReference type="SMART" id="SM00421">
    <property type="entry name" value="HTH_LUXR"/>
    <property type="match status" value="1"/>
</dbReference>
<dbReference type="PROSITE" id="PS50043">
    <property type="entry name" value="HTH_LUXR_2"/>
    <property type="match status" value="1"/>
</dbReference>
<dbReference type="Gene3D" id="1.10.10.10">
    <property type="entry name" value="Winged helix-like DNA-binding domain superfamily/Winged helix DNA-binding domain"/>
    <property type="match status" value="1"/>
</dbReference>
<dbReference type="Proteomes" id="UP000829494">
    <property type="component" value="Chromosome"/>
</dbReference>
<name>A0ABY3YSH0_STRRM</name>
<reference evidence="2 3" key="1">
    <citation type="submission" date="2022-03" db="EMBL/GenBank/DDBJ databases">
        <title>Complete genome of Streptomyces rimosus ssp. rimosus R7 (=ATCC 10970).</title>
        <authorList>
            <person name="Beganovic S."/>
            <person name="Ruckert C."/>
            <person name="Busche T."/>
            <person name="Kalinowski J."/>
            <person name="Wittmann C."/>
        </authorList>
    </citation>
    <scope>NUCLEOTIDE SEQUENCE [LARGE SCALE GENOMIC DNA]</scope>
    <source>
        <strain evidence="2 3">R7</strain>
    </source>
</reference>
<feature type="domain" description="HTH luxR-type" evidence="1">
    <location>
        <begin position="866"/>
        <end position="931"/>
    </location>
</feature>